<protein>
    <recommendedName>
        <fullName evidence="1">DHHA1 domain-containing protein</fullName>
    </recommendedName>
</protein>
<evidence type="ECO:0000259" key="1">
    <source>
        <dbReference type="Pfam" id="PF02272"/>
    </source>
</evidence>
<gene>
    <name evidence="2" type="ORF">VEZ01S_21_00070</name>
</gene>
<dbReference type="SUPFAM" id="SSF64182">
    <property type="entry name" value="DHH phosphoesterases"/>
    <property type="match status" value="1"/>
</dbReference>
<dbReference type="InterPro" id="IPR038763">
    <property type="entry name" value="DHH_sf"/>
</dbReference>
<dbReference type="EMBL" id="BATM01000021">
    <property type="protein sequence ID" value="GAD79884.1"/>
    <property type="molecule type" value="Genomic_DNA"/>
</dbReference>
<dbReference type="GO" id="GO:0003676">
    <property type="term" value="F:nucleic acid binding"/>
    <property type="evidence" value="ECO:0007669"/>
    <property type="project" value="InterPro"/>
</dbReference>
<reference evidence="2 3" key="1">
    <citation type="submission" date="2013-09" db="EMBL/GenBank/DDBJ databases">
        <title>Whole genome shotgun sequence of Vibrio ezurae NBRC 102218.</title>
        <authorList>
            <person name="Yoshida I."/>
            <person name="Hosoyama A."/>
            <person name="Numata M."/>
            <person name="Hashimoto M."/>
            <person name="Hosoyama Y."/>
            <person name="Tsuchikane K."/>
            <person name="Noguchi M."/>
            <person name="Hirakata S."/>
            <person name="Ichikawa N."/>
            <person name="Ohji S."/>
            <person name="Yamazoe A."/>
            <person name="Fujita N."/>
        </authorList>
    </citation>
    <scope>NUCLEOTIDE SEQUENCE [LARGE SCALE GENOMIC DNA]</scope>
    <source>
        <strain evidence="2 3">NBRC 102218</strain>
    </source>
</reference>
<feature type="domain" description="DHHA1" evidence="1">
    <location>
        <begin position="236"/>
        <end position="324"/>
    </location>
</feature>
<evidence type="ECO:0000313" key="3">
    <source>
        <dbReference type="Proteomes" id="UP000016562"/>
    </source>
</evidence>
<sequence length="326" mass="36242">MSSSLTHFDVFNGDADGICALLQLRKTTPMDGQLITGVKRDIQLLQSIIHSENIDSVCVLDISMEKNQAALQTLLERDIATFYCDHHRTGAIPESAYLTTKIDTSPETCTSLLINQYLSGAQYLWACTGAFGDNLMTQATALGQQHGLTGEEIEFLKQLGTLINYNGYGHSIQDLHFHPQTLYQKLYSYPSPLALQNDKSSVFYQLKEGFDADWAQVQSIEHYHSTSHIAVYLLPNQAWARRISGTFGNWLANQYPDQAIAVITANPEQETYTVSVRSPLNRREGADELCSQFPSGGGRKAAAGINALHESQLAEFIQKMQQQFAI</sequence>
<dbReference type="RefSeq" id="WP_021713592.1">
    <property type="nucleotide sequence ID" value="NZ_BATM01000021.1"/>
</dbReference>
<dbReference type="Pfam" id="PF02272">
    <property type="entry name" value="DHHA1"/>
    <property type="match status" value="1"/>
</dbReference>
<keyword evidence="3" id="KW-1185">Reference proteome</keyword>
<dbReference type="InterPro" id="IPR003156">
    <property type="entry name" value="DHHA1_dom"/>
</dbReference>
<dbReference type="OrthoDB" id="5429547at2"/>
<proteinExistence type="predicted"/>
<organism evidence="2 3">
    <name type="scientific">Vibrio ezurae NBRC 102218</name>
    <dbReference type="NCBI Taxonomy" id="1219080"/>
    <lineage>
        <taxon>Bacteria</taxon>
        <taxon>Pseudomonadati</taxon>
        <taxon>Pseudomonadota</taxon>
        <taxon>Gammaproteobacteria</taxon>
        <taxon>Vibrionales</taxon>
        <taxon>Vibrionaceae</taxon>
        <taxon>Vibrio</taxon>
    </lineage>
</organism>
<name>U3CF71_9VIBR</name>
<dbReference type="STRING" id="1219080.VEZ01S_21_00070"/>
<dbReference type="AlphaFoldDB" id="U3CF71"/>
<comment type="caution">
    <text evidence="2">The sequence shown here is derived from an EMBL/GenBank/DDBJ whole genome shotgun (WGS) entry which is preliminary data.</text>
</comment>
<dbReference type="eggNOG" id="COG0608">
    <property type="taxonomic scope" value="Bacteria"/>
</dbReference>
<dbReference type="Proteomes" id="UP000016562">
    <property type="component" value="Unassembled WGS sequence"/>
</dbReference>
<evidence type="ECO:0000313" key="2">
    <source>
        <dbReference type="EMBL" id="GAD79884.1"/>
    </source>
</evidence>
<accession>U3CF71</accession>